<name>A0ABU9Q7J4_9BURK</name>
<evidence type="ECO:0000259" key="4">
    <source>
        <dbReference type="PROSITE" id="PS01124"/>
    </source>
</evidence>
<dbReference type="Pfam" id="PF12833">
    <property type="entry name" value="HTH_18"/>
    <property type="match status" value="1"/>
</dbReference>
<dbReference type="SUPFAM" id="SSF46689">
    <property type="entry name" value="Homeodomain-like"/>
    <property type="match status" value="1"/>
</dbReference>
<feature type="domain" description="HTH araC/xylS-type" evidence="4">
    <location>
        <begin position="218"/>
        <end position="319"/>
    </location>
</feature>
<evidence type="ECO:0000256" key="2">
    <source>
        <dbReference type="ARBA" id="ARBA00023125"/>
    </source>
</evidence>
<sequence>MDLNPISIDARLERFNDADAHAAALHGWDQEYVQVGCGRFSSTVKQASVDDIHVFHESANARIVQRGRLPPARTIVGIPLTGKGSFTFRRSLLGPGRLVCCSDGKEFDLHAPDDMLLIGVVIAPVMLQNIAEAAGFDASTFSRQMDVLEVPKPALSRTGLRIATTLECALQTGATGNSAQSRELAGEIEDALADLFTYHVAHDKSRELTHACHADIVRRCHDYVLASGDESIDIHSLSATLGVSRRTIQNSFRAVTQTSPLVYLRAVRLAQVRRLLTSTPADALSISDAAGRWGFQHLGHFAQSYKAQFGELPSHTPRLSEVARRSH</sequence>
<dbReference type="SMART" id="SM00342">
    <property type="entry name" value="HTH_ARAC"/>
    <property type="match status" value="1"/>
</dbReference>
<organism evidence="5 6">
    <name type="scientific">Paraburkholderia sabiae</name>
    <dbReference type="NCBI Taxonomy" id="273251"/>
    <lineage>
        <taxon>Bacteria</taxon>
        <taxon>Pseudomonadati</taxon>
        <taxon>Pseudomonadota</taxon>
        <taxon>Betaproteobacteria</taxon>
        <taxon>Burkholderiales</taxon>
        <taxon>Burkholderiaceae</taxon>
        <taxon>Paraburkholderia</taxon>
    </lineage>
</organism>
<gene>
    <name evidence="5" type="ORF">V4C55_06675</name>
</gene>
<dbReference type="InterPro" id="IPR050204">
    <property type="entry name" value="AraC_XylS_family_regulators"/>
</dbReference>
<evidence type="ECO:0000256" key="3">
    <source>
        <dbReference type="ARBA" id="ARBA00023163"/>
    </source>
</evidence>
<dbReference type="Gene3D" id="1.10.10.60">
    <property type="entry name" value="Homeodomain-like"/>
    <property type="match status" value="1"/>
</dbReference>
<dbReference type="Proteomes" id="UP001494588">
    <property type="component" value="Unassembled WGS sequence"/>
</dbReference>
<dbReference type="PANTHER" id="PTHR46796:SF12">
    <property type="entry name" value="HTH-TYPE DNA-BINDING TRANSCRIPTIONAL ACTIVATOR EUTR"/>
    <property type="match status" value="1"/>
</dbReference>
<dbReference type="InterPro" id="IPR018060">
    <property type="entry name" value="HTH_AraC"/>
</dbReference>
<dbReference type="PANTHER" id="PTHR46796">
    <property type="entry name" value="HTH-TYPE TRANSCRIPTIONAL ACTIVATOR RHAS-RELATED"/>
    <property type="match status" value="1"/>
</dbReference>
<comment type="caution">
    <text evidence="5">The sequence shown here is derived from an EMBL/GenBank/DDBJ whole genome shotgun (WGS) entry which is preliminary data.</text>
</comment>
<evidence type="ECO:0000313" key="5">
    <source>
        <dbReference type="EMBL" id="MEM5285383.1"/>
    </source>
</evidence>
<evidence type="ECO:0000256" key="1">
    <source>
        <dbReference type="ARBA" id="ARBA00023015"/>
    </source>
</evidence>
<evidence type="ECO:0000313" key="6">
    <source>
        <dbReference type="Proteomes" id="UP001494588"/>
    </source>
</evidence>
<keyword evidence="6" id="KW-1185">Reference proteome</keyword>
<reference evidence="5 6" key="1">
    <citation type="submission" date="2024-01" db="EMBL/GenBank/DDBJ databases">
        <title>The diversity of rhizobia nodulating Mimosa spp. in eleven states of Brazil covering several biomes is determined by host plant, location, and edaphic factors.</title>
        <authorList>
            <person name="Rouws L."/>
            <person name="Barauna A."/>
            <person name="Beukes C."/>
            <person name="De Faria S.M."/>
            <person name="Gross E."/>
            <person name="Dos Reis Junior F.B."/>
            <person name="Simon M."/>
            <person name="Maluk M."/>
            <person name="Odee D.W."/>
            <person name="Kenicer G."/>
            <person name="Young J.P.W."/>
            <person name="Reis V.M."/>
            <person name="Zilli J."/>
            <person name="James E.K."/>
        </authorList>
    </citation>
    <scope>NUCLEOTIDE SEQUENCE [LARGE SCALE GENOMIC DNA]</scope>
    <source>
        <strain evidence="5 6">JPY77</strain>
    </source>
</reference>
<keyword evidence="3" id="KW-0804">Transcription</keyword>
<proteinExistence type="predicted"/>
<dbReference type="PROSITE" id="PS01124">
    <property type="entry name" value="HTH_ARAC_FAMILY_2"/>
    <property type="match status" value="1"/>
</dbReference>
<protein>
    <submittedName>
        <fullName evidence="5">Helix-turn-helix domain-containing protein</fullName>
    </submittedName>
</protein>
<dbReference type="EMBL" id="JAZHGC010000004">
    <property type="protein sequence ID" value="MEM5285383.1"/>
    <property type="molecule type" value="Genomic_DNA"/>
</dbReference>
<keyword evidence="2" id="KW-0238">DNA-binding</keyword>
<keyword evidence="1" id="KW-0805">Transcription regulation</keyword>
<accession>A0ABU9Q7J4</accession>
<dbReference type="InterPro" id="IPR009057">
    <property type="entry name" value="Homeodomain-like_sf"/>
</dbReference>
<dbReference type="RefSeq" id="WP_201647747.1">
    <property type="nucleotide sequence ID" value="NZ_CAJHCS010000001.1"/>
</dbReference>